<evidence type="ECO:0000259" key="2">
    <source>
        <dbReference type="Pfam" id="PF00534"/>
    </source>
</evidence>
<dbReference type="PANTHER" id="PTHR46401:SF2">
    <property type="entry name" value="GLYCOSYLTRANSFERASE WBBK-RELATED"/>
    <property type="match status" value="1"/>
</dbReference>
<dbReference type="Pfam" id="PF00534">
    <property type="entry name" value="Glycos_transf_1"/>
    <property type="match status" value="1"/>
</dbReference>
<organism evidence="3 4">
    <name type="scientific">Chryseobacterium ginsengisoli</name>
    <dbReference type="NCBI Taxonomy" id="363853"/>
    <lineage>
        <taxon>Bacteria</taxon>
        <taxon>Pseudomonadati</taxon>
        <taxon>Bacteroidota</taxon>
        <taxon>Flavobacteriia</taxon>
        <taxon>Flavobacteriales</taxon>
        <taxon>Weeksellaceae</taxon>
        <taxon>Chryseobacterium group</taxon>
        <taxon>Chryseobacterium</taxon>
    </lineage>
</organism>
<name>A0ABP9LZS7_9FLAO</name>
<reference evidence="4" key="1">
    <citation type="journal article" date="2019" name="Int. J. Syst. Evol. Microbiol.">
        <title>The Global Catalogue of Microorganisms (GCM) 10K type strain sequencing project: providing services to taxonomists for standard genome sequencing and annotation.</title>
        <authorList>
            <consortium name="The Broad Institute Genomics Platform"/>
            <consortium name="The Broad Institute Genome Sequencing Center for Infectious Disease"/>
            <person name="Wu L."/>
            <person name="Ma J."/>
        </authorList>
    </citation>
    <scope>NUCLEOTIDE SEQUENCE [LARGE SCALE GENOMIC DNA]</scope>
    <source>
        <strain evidence="4">JCM 18019</strain>
    </source>
</reference>
<accession>A0ABP9LZS7</accession>
<protein>
    <submittedName>
        <fullName evidence="3">Glycosyltransferase family 4 protein</fullName>
    </submittedName>
</protein>
<dbReference type="PANTHER" id="PTHR46401">
    <property type="entry name" value="GLYCOSYLTRANSFERASE WBBK-RELATED"/>
    <property type="match status" value="1"/>
</dbReference>
<proteinExistence type="predicted"/>
<keyword evidence="4" id="KW-1185">Reference proteome</keyword>
<feature type="domain" description="Glycosyl transferase family 1" evidence="2">
    <location>
        <begin position="211"/>
        <end position="382"/>
    </location>
</feature>
<comment type="caution">
    <text evidence="3">The sequence shown here is derived from an EMBL/GenBank/DDBJ whole genome shotgun (WGS) entry which is preliminary data.</text>
</comment>
<keyword evidence="1" id="KW-0808">Transferase</keyword>
<evidence type="ECO:0000256" key="1">
    <source>
        <dbReference type="ARBA" id="ARBA00022679"/>
    </source>
</evidence>
<dbReference type="Proteomes" id="UP001500353">
    <property type="component" value="Unassembled WGS sequence"/>
</dbReference>
<sequence length="404" mass="46711">MMNILFLTLVKIDTLNQRGLYHDLMREFSSHGYHLYIVSPSERRENQKTSIKTEGNTKFLNVRTLNIQKTNFIEKGISTLSIEKLFLRAVKKYFSDVKFDLIIYSTPPITFTNLIKFIKNRDNAKTYLLLKDIFPQNAVDMKLISKKGVLYKYFRNKEKELYNISDKIGCMSKANVDFVLQHNSFIPKNKIEINANSIEVQDFKELSDLERNSIKAKYNIPLDKKIYIYGGNLGKPQGIDFLIETLDAKKNDGKIFFIIAGSGTEYGKIKNWTDTVQPKNVLLISVLPKNDYDLLVQTCDVGLIFLHKDFTIPNYPSRLLSYLEYKMPVIAATDKNTDIGLDIVNNNCGASVYSGDINEMIETLDLFSKMDSQKFDQMRQNGWNFLEKEFQTKKSYEKIINSLN</sequence>
<dbReference type="EMBL" id="BAABHX010000001">
    <property type="protein sequence ID" value="GAA5086382.1"/>
    <property type="molecule type" value="Genomic_DNA"/>
</dbReference>
<gene>
    <name evidence="3" type="ORF">GCM10023210_08160</name>
</gene>
<dbReference type="Gene3D" id="3.40.50.2000">
    <property type="entry name" value="Glycogen Phosphorylase B"/>
    <property type="match status" value="2"/>
</dbReference>
<evidence type="ECO:0000313" key="3">
    <source>
        <dbReference type="EMBL" id="GAA5086382.1"/>
    </source>
</evidence>
<dbReference type="RefSeq" id="WP_345200484.1">
    <property type="nucleotide sequence ID" value="NZ_BAABHX010000001.1"/>
</dbReference>
<evidence type="ECO:0000313" key="4">
    <source>
        <dbReference type="Proteomes" id="UP001500353"/>
    </source>
</evidence>
<dbReference type="SUPFAM" id="SSF53756">
    <property type="entry name" value="UDP-Glycosyltransferase/glycogen phosphorylase"/>
    <property type="match status" value="1"/>
</dbReference>
<dbReference type="InterPro" id="IPR001296">
    <property type="entry name" value="Glyco_trans_1"/>
</dbReference>
<dbReference type="CDD" id="cd03794">
    <property type="entry name" value="GT4_WbuB-like"/>
    <property type="match status" value="1"/>
</dbReference>